<keyword evidence="3" id="KW-0238">DNA-binding</keyword>
<name>A0A533I4I6_PARDE</name>
<dbReference type="PANTHER" id="PTHR30419">
    <property type="entry name" value="HTH-TYPE TRANSCRIPTIONAL REGULATOR YBHD"/>
    <property type="match status" value="1"/>
</dbReference>
<dbReference type="InterPro" id="IPR012787">
    <property type="entry name" value="TF_PcaQ"/>
</dbReference>
<dbReference type="NCBIfam" id="TIGR02424">
    <property type="entry name" value="TF_pcaQ"/>
    <property type="match status" value="1"/>
</dbReference>
<dbReference type="InterPro" id="IPR050950">
    <property type="entry name" value="HTH-type_LysR_regulators"/>
</dbReference>
<evidence type="ECO:0000259" key="5">
    <source>
        <dbReference type="PROSITE" id="PS50931"/>
    </source>
</evidence>
<comment type="caution">
    <text evidence="6">The sequence shown here is derived from an EMBL/GenBank/DDBJ whole genome shotgun (WGS) entry which is preliminary data.</text>
</comment>
<dbReference type="InterPro" id="IPR000847">
    <property type="entry name" value="LysR_HTH_N"/>
</dbReference>
<comment type="similarity">
    <text evidence="1">Belongs to the LysR transcriptional regulatory family.</text>
</comment>
<dbReference type="GO" id="GO:0005829">
    <property type="term" value="C:cytosol"/>
    <property type="evidence" value="ECO:0007669"/>
    <property type="project" value="TreeGrafter"/>
</dbReference>
<dbReference type="GO" id="GO:0003700">
    <property type="term" value="F:DNA-binding transcription factor activity"/>
    <property type="evidence" value="ECO:0007669"/>
    <property type="project" value="InterPro"/>
</dbReference>
<evidence type="ECO:0000256" key="1">
    <source>
        <dbReference type="ARBA" id="ARBA00009437"/>
    </source>
</evidence>
<feature type="domain" description="HTH lysR-type" evidence="5">
    <location>
        <begin position="5"/>
        <end position="62"/>
    </location>
</feature>
<proteinExistence type="inferred from homology"/>
<dbReference type="Gene3D" id="3.40.190.10">
    <property type="entry name" value="Periplasmic binding protein-like II"/>
    <property type="match status" value="2"/>
</dbReference>
<evidence type="ECO:0000256" key="4">
    <source>
        <dbReference type="ARBA" id="ARBA00023163"/>
    </source>
</evidence>
<organism evidence="6 7">
    <name type="scientific">Paracoccus denitrificans</name>
    <dbReference type="NCBI Taxonomy" id="266"/>
    <lineage>
        <taxon>Bacteria</taxon>
        <taxon>Pseudomonadati</taxon>
        <taxon>Pseudomonadota</taxon>
        <taxon>Alphaproteobacteria</taxon>
        <taxon>Rhodobacterales</taxon>
        <taxon>Paracoccaceae</taxon>
        <taxon>Paracoccus</taxon>
    </lineage>
</organism>
<dbReference type="Proteomes" id="UP000315344">
    <property type="component" value="Unassembled WGS sequence"/>
</dbReference>
<dbReference type="InterPro" id="IPR036390">
    <property type="entry name" value="WH_DNA-bd_sf"/>
</dbReference>
<evidence type="ECO:0000313" key="7">
    <source>
        <dbReference type="Proteomes" id="UP000315344"/>
    </source>
</evidence>
<dbReference type="Pfam" id="PF03466">
    <property type="entry name" value="LysR_substrate"/>
    <property type="match status" value="1"/>
</dbReference>
<dbReference type="PROSITE" id="PS50931">
    <property type="entry name" value="HTH_LYSR"/>
    <property type="match status" value="1"/>
</dbReference>
<dbReference type="FunFam" id="1.10.10.10:FF:000001">
    <property type="entry name" value="LysR family transcriptional regulator"/>
    <property type="match status" value="1"/>
</dbReference>
<dbReference type="GO" id="GO:0003677">
    <property type="term" value="F:DNA binding"/>
    <property type="evidence" value="ECO:0007669"/>
    <property type="project" value="UniProtKB-KW"/>
</dbReference>
<accession>A0A533I4I6</accession>
<sequence>MDRRIKLRHLQAFVEITKARSLKRAAERLNLTQPAISRTLAELEEILGTRLLSRGRGGVELTTQGEVLFDFAQTGLGALERGLDGASDRMVQSAPRLHVGALPSVAARLLPEMVNVLSETSPDLLLTIADGSHEHLTDRLRAGTLDLVLGRLGAPETMRGLSFTQLYLEDVVFVTRPGHPILANPLLSRLAEEFTVIFPPPWAAIRPFVERLLIAEGIPIPLRRIETVSGAFGRVHTAQSDAIWVISSGVVGNEIADGRLVRLPFDARGTEGPVGLMRRADDRETPEMRLLGSAARAAVGRLGLA</sequence>
<dbReference type="Pfam" id="PF00126">
    <property type="entry name" value="HTH_1"/>
    <property type="match status" value="1"/>
</dbReference>
<dbReference type="InterPro" id="IPR005119">
    <property type="entry name" value="LysR_subst-bd"/>
</dbReference>
<dbReference type="GO" id="GO:0019619">
    <property type="term" value="P:3,4-dihydroxybenzoate catabolic process"/>
    <property type="evidence" value="ECO:0007669"/>
    <property type="project" value="InterPro"/>
</dbReference>
<dbReference type="GO" id="GO:0045893">
    <property type="term" value="P:positive regulation of DNA-templated transcription"/>
    <property type="evidence" value="ECO:0007669"/>
    <property type="project" value="InterPro"/>
</dbReference>
<keyword evidence="4" id="KW-0804">Transcription</keyword>
<dbReference type="PANTHER" id="PTHR30419:SF8">
    <property type="entry name" value="NITROGEN ASSIMILATION TRANSCRIPTIONAL ACTIVATOR-RELATED"/>
    <property type="match status" value="1"/>
</dbReference>
<gene>
    <name evidence="6" type="primary">pcaQ</name>
    <name evidence="6" type="ORF">DI616_14480</name>
</gene>
<evidence type="ECO:0000256" key="3">
    <source>
        <dbReference type="ARBA" id="ARBA00023125"/>
    </source>
</evidence>
<dbReference type="SUPFAM" id="SSF46785">
    <property type="entry name" value="Winged helix' DNA-binding domain"/>
    <property type="match status" value="1"/>
</dbReference>
<dbReference type="AlphaFoldDB" id="A0A533I4I6"/>
<dbReference type="EMBL" id="VAFL01000012">
    <property type="protein sequence ID" value="TKW65601.1"/>
    <property type="molecule type" value="Genomic_DNA"/>
</dbReference>
<reference evidence="6 7" key="1">
    <citation type="journal article" date="2017" name="Nat. Commun.">
        <title>In situ click chemistry generation of cyclooxygenase-2 inhibitors.</title>
        <authorList>
            <person name="Bhardwaj A."/>
            <person name="Kaur J."/>
            <person name="Wuest M."/>
            <person name="Wuest F."/>
        </authorList>
    </citation>
    <scope>NUCLEOTIDE SEQUENCE [LARGE SCALE GENOMIC DNA]</scope>
    <source>
        <strain evidence="6">S2_012_000_R3_94</strain>
    </source>
</reference>
<dbReference type="InterPro" id="IPR036388">
    <property type="entry name" value="WH-like_DNA-bd_sf"/>
</dbReference>
<evidence type="ECO:0000256" key="2">
    <source>
        <dbReference type="ARBA" id="ARBA00023015"/>
    </source>
</evidence>
<protein>
    <submittedName>
        <fullName evidence="6">Pca operon transcription factor PcaQ</fullName>
    </submittedName>
</protein>
<dbReference type="PRINTS" id="PR00039">
    <property type="entry name" value="HTHLYSR"/>
</dbReference>
<dbReference type="SUPFAM" id="SSF53850">
    <property type="entry name" value="Periplasmic binding protein-like II"/>
    <property type="match status" value="1"/>
</dbReference>
<dbReference type="Gene3D" id="1.10.10.10">
    <property type="entry name" value="Winged helix-like DNA-binding domain superfamily/Winged helix DNA-binding domain"/>
    <property type="match status" value="1"/>
</dbReference>
<keyword evidence="2" id="KW-0805">Transcription regulation</keyword>
<evidence type="ECO:0000313" key="6">
    <source>
        <dbReference type="EMBL" id="TKW65601.1"/>
    </source>
</evidence>